<keyword evidence="4" id="KW-1185">Reference proteome</keyword>
<dbReference type="Proteomes" id="UP000550508">
    <property type="component" value="Unassembled WGS sequence"/>
</dbReference>
<reference evidence="3 4" key="1">
    <citation type="submission" date="2020-05" db="EMBL/GenBank/DDBJ databases">
        <authorList>
            <person name="Kim M.K."/>
        </authorList>
    </citation>
    <scope>NUCLEOTIDE SEQUENCE [LARGE SCALE GENOMIC DNA]</scope>
    <source>
        <strain evidence="3 4">BT25</strain>
    </source>
</reference>
<gene>
    <name evidence="3" type="ORF">HQ945_11420</name>
</gene>
<accession>A0A849VP21</accession>
<name>A0A849VP21_9HYPH</name>
<sequence length="485" mass="53845">MLGGGALAALQALPQTAEAEVVSPLVEQLDHGAWPSDATVKKLYEDLLTQRAIQSYMLTLPTLNVIGMRDGSEATFGKGYNVLPIWKDRMNAKTLVPTPNCDVVYSMSYLNLKETGPLVVYAPPNVIGMFTDFFQRTLTDVGAAGPDKAGGGLYLLLPPDYNDQVPGGYFAFRSRTYNVFLFFRTVLAPGPDGPDTTVAVATAERTRVYPLYSLERNRPRMEFPNASPVRVNMMYPTDFAYWEKLKAFIDYEPAESLDPVTRGMLASIGIIKGQPFAPDARRKEILTNAVETAARTIFALRITPEGLPNAPYYSDRHYVNGWGGVDDAFFGSSYQSLDSRAAYFQAAYSSAPAMVADIVGLGSKYPIAFRDEKGELLEGSRSYRLRLPPKIPAHLYWAVTVYNPHDGTMPETSQAFPSRNQFDKVETNPDGSVELYLGPTKPAQAPERNWIQTLEKRAFLVAVRLYGTDQTFYDQTWKPDDLVPL</sequence>
<evidence type="ECO:0000313" key="3">
    <source>
        <dbReference type="EMBL" id="NTS31865.1"/>
    </source>
</evidence>
<protein>
    <submittedName>
        <fullName evidence="3">DUF1254 domain-containing protein</fullName>
    </submittedName>
</protein>
<dbReference type="InterPro" id="IPR010621">
    <property type="entry name" value="DUF1214"/>
</dbReference>
<organism evidence="3 4">
    <name type="scientific">Phyllobacterium pellucidum</name>
    <dbReference type="NCBI Taxonomy" id="2740464"/>
    <lineage>
        <taxon>Bacteria</taxon>
        <taxon>Pseudomonadati</taxon>
        <taxon>Pseudomonadota</taxon>
        <taxon>Alphaproteobacteria</taxon>
        <taxon>Hyphomicrobiales</taxon>
        <taxon>Phyllobacteriaceae</taxon>
        <taxon>Phyllobacterium</taxon>
    </lineage>
</organism>
<feature type="domain" description="DUF1254" evidence="2">
    <location>
        <begin position="81"/>
        <end position="210"/>
    </location>
</feature>
<evidence type="ECO:0000313" key="4">
    <source>
        <dbReference type="Proteomes" id="UP000550508"/>
    </source>
</evidence>
<comment type="caution">
    <text evidence="3">The sequence shown here is derived from an EMBL/GenBank/DDBJ whole genome shotgun (WGS) entry which is preliminary data.</text>
</comment>
<evidence type="ECO:0000259" key="1">
    <source>
        <dbReference type="Pfam" id="PF06742"/>
    </source>
</evidence>
<dbReference type="InterPro" id="IPR037050">
    <property type="entry name" value="DUF1254_sf"/>
</dbReference>
<dbReference type="Gene3D" id="1.10.3360.10">
    <property type="entry name" value="VPA0735-like domain"/>
    <property type="match status" value="1"/>
</dbReference>
<dbReference type="PANTHER" id="PTHR36509:SF3">
    <property type="entry name" value="SIGNAL PEPTIDE PROTEIN"/>
    <property type="match status" value="1"/>
</dbReference>
<dbReference type="InterPro" id="IPR010679">
    <property type="entry name" value="DUF1254"/>
</dbReference>
<dbReference type="SUPFAM" id="SSF160935">
    <property type="entry name" value="VPA0735-like"/>
    <property type="match status" value="1"/>
</dbReference>
<proteinExistence type="predicted"/>
<dbReference type="PANTHER" id="PTHR36509">
    <property type="entry name" value="BLL3101 PROTEIN"/>
    <property type="match status" value="1"/>
</dbReference>
<feature type="domain" description="DUF1214" evidence="1">
    <location>
        <begin position="364"/>
        <end position="469"/>
    </location>
</feature>
<dbReference type="Pfam" id="PF06863">
    <property type="entry name" value="DUF1254"/>
    <property type="match status" value="1"/>
</dbReference>
<dbReference type="Pfam" id="PF06742">
    <property type="entry name" value="DUF1214"/>
    <property type="match status" value="1"/>
</dbReference>
<dbReference type="AlphaFoldDB" id="A0A849VP21"/>
<evidence type="ECO:0000259" key="2">
    <source>
        <dbReference type="Pfam" id="PF06863"/>
    </source>
</evidence>
<dbReference type="RefSeq" id="WP_113282396.1">
    <property type="nucleotide sequence ID" value="NZ_JABUMX010000002.1"/>
</dbReference>
<dbReference type="EMBL" id="JABUMX010000002">
    <property type="protein sequence ID" value="NTS31865.1"/>
    <property type="molecule type" value="Genomic_DNA"/>
</dbReference>
<dbReference type="InterPro" id="IPR037049">
    <property type="entry name" value="DUF1214_C_sf"/>
</dbReference>
<dbReference type="Gene3D" id="2.60.120.600">
    <property type="entry name" value="Domain of unknown function DUF1214, C-terminal domain"/>
    <property type="match status" value="1"/>
</dbReference>
<dbReference type="Gene3D" id="2.60.40.1610">
    <property type="entry name" value="Domain of unknown function DUF1254"/>
    <property type="match status" value="1"/>
</dbReference>